<evidence type="ECO:0000256" key="3">
    <source>
        <dbReference type="ARBA" id="ARBA00007410"/>
    </source>
</evidence>
<keyword evidence="5" id="KW-0853">WD repeat</keyword>
<name>A0A0C9XFT2_9AGAR</name>
<evidence type="ECO:0000313" key="19">
    <source>
        <dbReference type="EMBL" id="KIK03806.1"/>
    </source>
</evidence>
<evidence type="ECO:0000256" key="15">
    <source>
        <dbReference type="ARBA" id="ARBA00023221"/>
    </source>
</evidence>
<dbReference type="PANTHER" id="PTHR46378">
    <property type="entry name" value="STEROL REGULATORY ELEMENT-BINDING PROTEIN CLEAVAGE-ACTIVATING PROTEIN"/>
    <property type="match status" value="1"/>
</dbReference>
<dbReference type="AlphaFoldDB" id="A0A0C9XFT2"/>
<evidence type="ECO:0000256" key="7">
    <source>
        <dbReference type="ARBA" id="ARBA00022737"/>
    </source>
</evidence>
<reference evidence="20" key="2">
    <citation type="submission" date="2015-01" db="EMBL/GenBank/DDBJ databases">
        <title>Evolutionary Origins and Diversification of the Mycorrhizal Mutualists.</title>
        <authorList>
            <consortium name="DOE Joint Genome Institute"/>
            <consortium name="Mycorrhizal Genomics Consortium"/>
            <person name="Kohler A."/>
            <person name="Kuo A."/>
            <person name="Nagy L.G."/>
            <person name="Floudas D."/>
            <person name="Copeland A."/>
            <person name="Barry K.W."/>
            <person name="Cichocki N."/>
            <person name="Veneault-Fourrey C."/>
            <person name="LaButti K."/>
            <person name="Lindquist E.A."/>
            <person name="Lipzen A."/>
            <person name="Lundell T."/>
            <person name="Morin E."/>
            <person name="Murat C."/>
            <person name="Riley R."/>
            <person name="Ohm R."/>
            <person name="Sun H."/>
            <person name="Tunlid A."/>
            <person name="Henrissat B."/>
            <person name="Grigoriev I.V."/>
            <person name="Hibbett D.S."/>
            <person name="Martin F."/>
        </authorList>
    </citation>
    <scope>NUCLEOTIDE SEQUENCE [LARGE SCALE GENOMIC DNA]</scope>
    <source>
        <strain evidence="20">LaAM-08-1</strain>
    </source>
</reference>
<dbReference type="GO" id="GO:0008202">
    <property type="term" value="P:steroid metabolic process"/>
    <property type="evidence" value="ECO:0007669"/>
    <property type="project" value="UniProtKB-KW"/>
</dbReference>
<feature type="transmembrane region" description="Helical" evidence="17">
    <location>
        <begin position="352"/>
        <end position="373"/>
    </location>
</feature>
<keyword evidence="14" id="KW-0325">Glycoprotein</keyword>
<evidence type="ECO:0000256" key="16">
    <source>
        <dbReference type="SAM" id="MobiDB-lite"/>
    </source>
</evidence>
<keyword evidence="20" id="KW-1185">Reference proteome</keyword>
<keyword evidence="9 17" id="KW-1133">Transmembrane helix</keyword>
<keyword evidence="10" id="KW-0333">Golgi apparatus</keyword>
<evidence type="ECO:0000259" key="18">
    <source>
        <dbReference type="PROSITE" id="PS50156"/>
    </source>
</evidence>
<dbReference type="InterPro" id="IPR053958">
    <property type="entry name" value="HMGCR/SNAP/NPC1-like_SSD"/>
</dbReference>
<comment type="subcellular location">
    <subcellularLocation>
        <location evidence="1">Endoplasmic reticulum membrane</location>
        <topology evidence="1">Multi-pass membrane protein</topology>
    </subcellularLocation>
    <subcellularLocation>
        <location evidence="2">Golgi apparatus membrane</location>
        <topology evidence="2">Multi-pass membrane protein</topology>
    </subcellularLocation>
</comment>
<feature type="transmembrane region" description="Helical" evidence="17">
    <location>
        <begin position="400"/>
        <end position="418"/>
    </location>
</feature>
<dbReference type="PANTHER" id="PTHR46378:SF1">
    <property type="entry name" value="STEROL REGULATORY ELEMENT-BINDING PROTEIN CLEAVAGE-ACTIVATING PROTEIN"/>
    <property type="match status" value="1"/>
</dbReference>
<dbReference type="GO" id="GO:0000139">
    <property type="term" value="C:Golgi membrane"/>
    <property type="evidence" value="ECO:0007669"/>
    <property type="project" value="UniProtKB-SubCell"/>
</dbReference>
<dbReference type="Proteomes" id="UP000054477">
    <property type="component" value="Unassembled WGS sequence"/>
</dbReference>
<dbReference type="GO" id="GO:0045540">
    <property type="term" value="P:regulation of cholesterol biosynthetic process"/>
    <property type="evidence" value="ECO:0007669"/>
    <property type="project" value="TreeGrafter"/>
</dbReference>
<dbReference type="PROSITE" id="PS50156">
    <property type="entry name" value="SSD"/>
    <property type="match status" value="1"/>
</dbReference>
<comment type="similarity">
    <text evidence="3">Belongs to the WD repeat SCAP family.</text>
</comment>
<keyword evidence="11" id="KW-0443">Lipid metabolism</keyword>
<proteinExistence type="inferred from homology"/>
<feature type="transmembrane region" description="Helical" evidence="17">
    <location>
        <begin position="605"/>
        <end position="632"/>
    </location>
</feature>
<dbReference type="GO" id="GO:0032934">
    <property type="term" value="F:sterol binding"/>
    <property type="evidence" value="ECO:0007669"/>
    <property type="project" value="InterPro"/>
</dbReference>
<reference evidence="19 20" key="1">
    <citation type="submission" date="2014-04" db="EMBL/GenBank/DDBJ databases">
        <authorList>
            <consortium name="DOE Joint Genome Institute"/>
            <person name="Kuo A."/>
            <person name="Kohler A."/>
            <person name="Nagy L.G."/>
            <person name="Floudas D."/>
            <person name="Copeland A."/>
            <person name="Barry K.W."/>
            <person name="Cichocki N."/>
            <person name="Veneault-Fourrey C."/>
            <person name="LaButti K."/>
            <person name="Lindquist E.A."/>
            <person name="Lipzen A."/>
            <person name="Lundell T."/>
            <person name="Morin E."/>
            <person name="Murat C."/>
            <person name="Sun H."/>
            <person name="Tunlid A."/>
            <person name="Henrissat B."/>
            <person name="Grigoriev I.V."/>
            <person name="Hibbett D.S."/>
            <person name="Martin F."/>
            <person name="Nordberg H.P."/>
            <person name="Cantor M.N."/>
            <person name="Hua S.X."/>
        </authorList>
    </citation>
    <scope>NUCLEOTIDE SEQUENCE [LARGE SCALE GENOMIC DNA]</scope>
    <source>
        <strain evidence="19 20">LaAM-08-1</strain>
    </source>
</reference>
<evidence type="ECO:0000256" key="11">
    <source>
        <dbReference type="ARBA" id="ARBA00023098"/>
    </source>
</evidence>
<feature type="transmembrane region" description="Helical" evidence="17">
    <location>
        <begin position="285"/>
        <end position="305"/>
    </location>
</feature>
<dbReference type="InterPro" id="IPR036322">
    <property type="entry name" value="WD40_repeat_dom_sf"/>
</dbReference>
<evidence type="ECO:0000256" key="14">
    <source>
        <dbReference type="ARBA" id="ARBA00023180"/>
    </source>
</evidence>
<dbReference type="SUPFAM" id="SSF50978">
    <property type="entry name" value="WD40 repeat-like"/>
    <property type="match status" value="1"/>
</dbReference>
<dbReference type="InterPro" id="IPR000731">
    <property type="entry name" value="SSD"/>
</dbReference>
<keyword evidence="12" id="KW-0446">Lipid-binding</keyword>
<dbReference type="Gene3D" id="2.130.10.10">
    <property type="entry name" value="YVTN repeat-like/Quinoprotein amine dehydrogenase"/>
    <property type="match status" value="1"/>
</dbReference>
<feature type="region of interest" description="Disordered" evidence="16">
    <location>
        <begin position="528"/>
        <end position="550"/>
    </location>
</feature>
<evidence type="ECO:0000256" key="6">
    <source>
        <dbReference type="ARBA" id="ARBA00022692"/>
    </source>
</evidence>
<feature type="transmembrane region" description="Helical" evidence="17">
    <location>
        <begin position="424"/>
        <end position="449"/>
    </location>
</feature>
<dbReference type="GO" id="GO:0032933">
    <property type="term" value="P:SREBP signaling pathway"/>
    <property type="evidence" value="ECO:0007669"/>
    <property type="project" value="InterPro"/>
</dbReference>
<dbReference type="Pfam" id="PF12349">
    <property type="entry name" value="Sterol-sensing"/>
    <property type="match status" value="1"/>
</dbReference>
<keyword evidence="7" id="KW-0677">Repeat</keyword>
<dbReference type="HOGENOM" id="CLU_003290_0_0_1"/>
<evidence type="ECO:0000256" key="10">
    <source>
        <dbReference type="ARBA" id="ARBA00023034"/>
    </source>
</evidence>
<dbReference type="InterPro" id="IPR015943">
    <property type="entry name" value="WD40/YVTN_repeat-like_dom_sf"/>
</dbReference>
<evidence type="ECO:0000256" key="4">
    <source>
        <dbReference type="ARBA" id="ARBA00019541"/>
    </source>
</evidence>
<feature type="compositionally biased region" description="Polar residues" evidence="16">
    <location>
        <begin position="537"/>
        <end position="550"/>
    </location>
</feature>
<evidence type="ECO:0000256" key="9">
    <source>
        <dbReference type="ARBA" id="ARBA00022989"/>
    </source>
</evidence>
<feature type="domain" description="SSD" evidence="18">
    <location>
        <begin position="288"/>
        <end position="446"/>
    </location>
</feature>
<accession>A0A0C9XFT2</accession>
<evidence type="ECO:0000256" key="12">
    <source>
        <dbReference type="ARBA" id="ARBA00023121"/>
    </source>
</evidence>
<feature type="transmembrane region" description="Helical" evidence="17">
    <location>
        <begin position="317"/>
        <end position="346"/>
    </location>
</feature>
<gene>
    <name evidence="19" type="ORF">K443DRAFT_94393</name>
</gene>
<protein>
    <recommendedName>
        <fullName evidence="4">Sterol regulatory element-binding protein cleavage-activating protein</fullName>
    </recommendedName>
</protein>
<dbReference type="EMBL" id="KN838576">
    <property type="protein sequence ID" value="KIK03806.1"/>
    <property type="molecule type" value="Genomic_DNA"/>
</dbReference>
<organism evidence="19 20">
    <name type="scientific">Laccaria amethystina LaAM-08-1</name>
    <dbReference type="NCBI Taxonomy" id="1095629"/>
    <lineage>
        <taxon>Eukaryota</taxon>
        <taxon>Fungi</taxon>
        <taxon>Dikarya</taxon>
        <taxon>Basidiomycota</taxon>
        <taxon>Agaricomycotina</taxon>
        <taxon>Agaricomycetes</taxon>
        <taxon>Agaricomycetidae</taxon>
        <taxon>Agaricales</taxon>
        <taxon>Agaricineae</taxon>
        <taxon>Hydnangiaceae</taxon>
        <taxon>Laccaria</taxon>
    </lineage>
</organism>
<dbReference type="GO" id="GO:0032936">
    <property type="term" value="C:SREBP-SCAP complex"/>
    <property type="evidence" value="ECO:0007669"/>
    <property type="project" value="TreeGrafter"/>
</dbReference>
<keyword evidence="6 17" id="KW-0812">Transmembrane</keyword>
<feature type="transmembrane region" description="Helical" evidence="17">
    <location>
        <begin position="31"/>
        <end position="49"/>
    </location>
</feature>
<dbReference type="InterPro" id="IPR030225">
    <property type="entry name" value="SCAP"/>
</dbReference>
<feature type="compositionally biased region" description="Basic and acidic residues" evidence="16">
    <location>
        <begin position="1044"/>
        <end position="1055"/>
    </location>
</feature>
<keyword evidence="15" id="KW-0753">Steroid metabolism</keyword>
<evidence type="ECO:0000256" key="5">
    <source>
        <dbReference type="ARBA" id="ARBA00022574"/>
    </source>
</evidence>
<dbReference type="OrthoDB" id="6510177at2759"/>
<evidence type="ECO:0000256" key="2">
    <source>
        <dbReference type="ARBA" id="ARBA00004653"/>
    </source>
</evidence>
<dbReference type="GO" id="GO:0005789">
    <property type="term" value="C:endoplasmic reticulum membrane"/>
    <property type="evidence" value="ECO:0007669"/>
    <property type="project" value="UniProtKB-SubCell"/>
</dbReference>
<keyword evidence="8" id="KW-0256">Endoplasmic reticulum</keyword>
<evidence type="ECO:0000256" key="1">
    <source>
        <dbReference type="ARBA" id="ARBA00004477"/>
    </source>
</evidence>
<evidence type="ECO:0000256" key="8">
    <source>
        <dbReference type="ARBA" id="ARBA00022824"/>
    </source>
</evidence>
<evidence type="ECO:0000256" key="17">
    <source>
        <dbReference type="SAM" id="Phobius"/>
    </source>
</evidence>
<dbReference type="STRING" id="1095629.A0A0C9XFT2"/>
<evidence type="ECO:0000256" key="13">
    <source>
        <dbReference type="ARBA" id="ARBA00023136"/>
    </source>
</evidence>
<keyword evidence="13 17" id="KW-0472">Membrane</keyword>
<evidence type="ECO:0000313" key="20">
    <source>
        <dbReference type="Proteomes" id="UP000054477"/>
    </source>
</evidence>
<sequence length="1224" mass="133797">MHRLATLFQWIRILGQRFFFQFGLHCATHQIRVILISCIVITSLFYPALSIYSSSQQNTHAFLDSFLSPETASGFHAQKDLVNLWSGYDTLRVHDDPVSRAKCQVGRAVRVERVLIQGPLTDDEGAINQHTLLSALDLELRLETQITAGDSPCLKRPDGKCFVLSPLAFWNYDRDALQSDSNIPNALGHRQNVTVAGVIVTPAMVLAGRGSYEHHVSSSKFDYATFLALTYFFPDSGCFGNTEHAQWVQTVQLALSQHTEITVQIQEPTIVALEYDTNLSSSTGWSAISAFLYLAYIGFFAYVAWSFHQMDAVHSRLGVTFTALVEIAVSTITSLSVCALVGFRITLVPWELLPVVIIFVGAENMFSLVDAVGKTSVTLSVKQRIAEGLSRAGTSNTLKVVFYNATLGIIAVFAVGAVRQFCAFAIVVLVAHWFLAHTFFMAVLSIDIARLELEELLRKDTSLAPSIPSIRKESQSSKQPRSPWQKLMAGTQSLLRGRAATNISLLMLLAITATLYYSTYTATSSTAQAARHPKRPSISNGRPSSVGPNKTSAAWPIWQLLNPNQVPLLHFRIETPTVVTFSPKLDNISSPKTHRPRFSMRTFRLMLWLLKVMVLPIAATTSILWGLLLYLLKNTELLEAQRNRADIFTPTNKEESSLEGRISFSTLPRAFASDVELIAASRDGQVVISIGIHNEIIIWRADTQSHTPIDATEVLPRAASTSSAAATLTCVNIDEKGDHFGVGTGAGIISVWSMKGNQIRSFPPLALPNSSAGVTEIQFVSSLTTLGQIPSPPGRKSSESPLTLLATYENGTATRWSIGDHPTVTHFMPSHNAPVIRTSLLHVLPDNRILVAFCLNDGALDLVEIGEFEPALSPGFHIQPGTPFDAVWKVHACQTQLSGRTRLVLATATEAGTVSLWDGHTGECISILEEINGMVNHLRISPVLCETCHFCGQLPMESLSVAFSVDHVVKVFKLYLNDQFRRCSCSHSQLHHMPSRESLGRRSRCGSNAATSQKCSPMTPQARLATAFETSSFPVSGHGVHSRRASEKDAGRRSSEQFTLPLAGDDYDAPNGSVTPTNPPFFWRNAIIAQLADITCERGGWDATTAKFVGIRRKPRQQGKSKGGTTIPIKLAPSSHGLTTATLDRWELWTYDPSVALLRSSILSSLAFKPPETPSTTPPSSMPPTSGECIARLPFTRVAPLLISPSHALAGFGNTVGVFNFAES</sequence>
<feature type="region of interest" description="Disordered" evidence="16">
    <location>
        <begin position="1035"/>
        <end position="1056"/>
    </location>
</feature>